<dbReference type="Proteomes" id="UP001279410">
    <property type="component" value="Unassembled WGS sequence"/>
</dbReference>
<organism evidence="1 2">
    <name type="scientific">Lates japonicus</name>
    <name type="common">Japanese lates</name>
    <dbReference type="NCBI Taxonomy" id="270547"/>
    <lineage>
        <taxon>Eukaryota</taxon>
        <taxon>Metazoa</taxon>
        <taxon>Chordata</taxon>
        <taxon>Craniata</taxon>
        <taxon>Vertebrata</taxon>
        <taxon>Euteleostomi</taxon>
        <taxon>Actinopterygii</taxon>
        <taxon>Neopterygii</taxon>
        <taxon>Teleostei</taxon>
        <taxon>Neoteleostei</taxon>
        <taxon>Acanthomorphata</taxon>
        <taxon>Carangaria</taxon>
        <taxon>Carangaria incertae sedis</taxon>
        <taxon>Centropomidae</taxon>
        <taxon>Lates</taxon>
    </lineage>
</organism>
<accession>A0AAD3M9J3</accession>
<dbReference type="EMBL" id="BRZM01003569">
    <property type="protein sequence ID" value="GLD49670.1"/>
    <property type="molecule type" value="Genomic_DNA"/>
</dbReference>
<comment type="caution">
    <text evidence="1">The sequence shown here is derived from an EMBL/GenBank/DDBJ whole genome shotgun (WGS) entry which is preliminary data.</text>
</comment>
<keyword evidence="1" id="KW-0472">Membrane</keyword>
<keyword evidence="2" id="KW-1185">Reference proteome</keyword>
<keyword evidence="1" id="KW-0812">Transmembrane</keyword>
<evidence type="ECO:0000313" key="1">
    <source>
        <dbReference type="EMBL" id="GLD49670.1"/>
    </source>
</evidence>
<name>A0AAD3M9J3_LATJO</name>
<dbReference type="AlphaFoldDB" id="A0AAD3M9J3"/>
<protein>
    <submittedName>
        <fullName evidence="1">Transmembrane protein 125</fullName>
    </submittedName>
</protein>
<evidence type="ECO:0000313" key="2">
    <source>
        <dbReference type="Proteomes" id="UP001279410"/>
    </source>
</evidence>
<reference evidence="1" key="1">
    <citation type="submission" date="2022-08" db="EMBL/GenBank/DDBJ databases">
        <title>Genome sequencing of akame (Lates japonicus).</title>
        <authorList>
            <person name="Hashiguchi Y."/>
            <person name="Takahashi H."/>
        </authorList>
    </citation>
    <scope>NUCLEOTIDE SEQUENCE</scope>
    <source>
        <strain evidence="1">Kochi</strain>
    </source>
</reference>
<sequence>MNADPAQIQHSILEEQAVAGGVDFSTTTSVSSEWRLGEASASACSRLGVLSNNCSASCAGHELCEEPTADRHAKVAAALWTSVVLITGLSLLTVEVHYVWPWLTTCQARQALNDMYILEWFCWLRGGCSCGC</sequence>
<proteinExistence type="predicted"/>
<gene>
    <name evidence="1" type="ORF">AKAME5_002755300</name>
</gene>